<dbReference type="InterPro" id="IPR011051">
    <property type="entry name" value="RmlC_Cupin_sf"/>
</dbReference>
<feature type="domain" description="Cupin type-2" evidence="1">
    <location>
        <begin position="40"/>
        <end position="94"/>
    </location>
</feature>
<evidence type="ECO:0000313" key="2">
    <source>
        <dbReference type="EMBL" id="SMC26496.1"/>
    </source>
</evidence>
<dbReference type="OrthoDB" id="9794183at2"/>
<protein>
    <submittedName>
        <fullName evidence="2">Mannose-6-phosphate isomerase, cupin superfamily</fullName>
    </submittedName>
</protein>
<reference evidence="2 3" key="1">
    <citation type="submission" date="2017-04" db="EMBL/GenBank/DDBJ databases">
        <authorList>
            <person name="Afonso C.L."/>
            <person name="Miller P.J."/>
            <person name="Scott M.A."/>
            <person name="Spackman E."/>
            <person name="Goraichik I."/>
            <person name="Dimitrov K.M."/>
            <person name="Suarez D.L."/>
            <person name="Swayne D.E."/>
        </authorList>
    </citation>
    <scope>NUCLEOTIDE SEQUENCE [LARGE SCALE GENOMIC DNA]</scope>
    <source>
        <strain evidence="2 3">DSM 23236</strain>
    </source>
</reference>
<keyword evidence="3" id="KW-1185">Reference proteome</keyword>
<gene>
    <name evidence="2" type="ORF">SAMN02745857_02505</name>
</gene>
<dbReference type="SUPFAM" id="SSF51182">
    <property type="entry name" value="RmlC-like cupins"/>
    <property type="match status" value="1"/>
</dbReference>
<evidence type="ECO:0000259" key="1">
    <source>
        <dbReference type="Pfam" id="PF07883"/>
    </source>
</evidence>
<evidence type="ECO:0000313" key="3">
    <source>
        <dbReference type="Proteomes" id="UP000192761"/>
    </source>
</evidence>
<dbReference type="Pfam" id="PF07883">
    <property type="entry name" value="Cupin_2"/>
    <property type="match status" value="1"/>
</dbReference>
<organism evidence="2 3">
    <name type="scientific">Andreprevotia lacus DSM 23236</name>
    <dbReference type="NCBI Taxonomy" id="1121001"/>
    <lineage>
        <taxon>Bacteria</taxon>
        <taxon>Pseudomonadati</taxon>
        <taxon>Pseudomonadota</taxon>
        <taxon>Betaproteobacteria</taxon>
        <taxon>Neisseriales</taxon>
        <taxon>Chitinibacteraceae</taxon>
        <taxon>Andreprevotia</taxon>
    </lineage>
</organism>
<dbReference type="GO" id="GO:0016853">
    <property type="term" value="F:isomerase activity"/>
    <property type="evidence" value="ECO:0007669"/>
    <property type="project" value="UniProtKB-KW"/>
</dbReference>
<proteinExistence type="predicted"/>
<dbReference type="AlphaFoldDB" id="A0A1W1XRG6"/>
<accession>A0A1W1XRG6</accession>
<dbReference type="Gene3D" id="2.60.120.10">
    <property type="entry name" value="Jelly Rolls"/>
    <property type="match status" value="1"/>
</dbReference>
<sequence>MPLIKLQSQAASLAPWQSRVLATAGDANLKVLRMDGSPYPEEIHDYPESLLVIEGQLNLTLGAEAITVRAGELFVVPVGTAHAVAAGSHGVLVIMDR</sequence>
<dbReference type="EMBL" id="FWXD01000014">
    <property type="protein sequence ID" value="SMC26496.1"/>
    <property type="molecule type" value="Genomic_DNA"/>
</dbReference>
<name>A0A1W1XRG6_9NEIS</name>
<dbReference type="STRING" id="1121001.SAMN02745857_02505"/>
<dbReference type="RefSeq" id="WP_084091145.1">
    <property type="nucleotide sequence ID" value="NZ_FWXD01000014.1"/>
</dbReference>
<keyword evidence="2" id="KW-0413">Isomerase</keyword>
<dbReference type="InterPro" id="IPR014710">
    <property type="entry name" value="RmlC-like_jellyroll"/>
</dbReference>
<dbReference type="Proteomes" id="UP000192761">
    <property type="component" value="Unassembled WGS sequence"/>
</dbReference>
<dbReference type="InterPro" id="IPR013096">
    <property type="entry name" value="Cupin_2"/>
</dbReference>